<evidence type="ECO:0000259" key="12">
    <source>
        <dbReference type="Pfam" id="PF02784"/>
    </source>
</evidence>
<evidence type="ECO:0000256" key="6">
    <source>
        <dbReference type="ARBA" id="ARBA00023239"/>
    </source>
</evidence>
<dbReference type="InterPro" id="IPR022653">
    <property type="entry name" value="De-COase2_pyr-phos_BS"/>
</dbReference>
<name>A0A3B1AXZ3_9ZZZZ</name>
<evidence type="ECO:0000256" key="5">
    <source>
        <dbReference type="ARBA" id="ARBA00023154"/>
    </source>
</evidence>
<dbReference type="EC" id="4.1.1.20" evidence="10"/>
<keyword evidence="3" id="KW-0210">Decarboxylase</keyword>
<dbReference type="HAMAP" id="MF_02120">
    <property type="entry name" value="LysA"/>
    <property type="match status" value="1"/>
</dbReference>
<dbReference type="EMBL" id="UOFR01000052">
    <property type="protein sequence ID" value="VAW97676.1"/>
    <property type="molecule type" value="Genomic_DNA"/>
</dbReference>
<dbReference type="InterPro" id="IPR022657">
    <property type="entry name" value="De-COase2_CS"/>
</dbReference>
<comment type="catalytic activity">
    <reaction evidence="7">
        <text>meso-2,6-diaminopimelate + H(+) = L-lysine + CO2</text>
        <dbReference type="Rhea" id="RHEA:15101"/>
        <dbReference type="ChEBI" id="CHEBI:15378"/>
        <dbReference type="ChEBI" id="CHEBI:16526"/>
        <dbReference type="ChEBI" id="CHEBI:32551"/>
        <dbReference type="ChEBI" id="CHEBI:57791"/>
        <dbReference type="EC" id="4.1.1.20"/>
    </reaction>
</comment>
<evidence type="ECO:0000256" key="10">
    <source>
        <dbReference type="ARBA" id="ARBA00066427"/>
    </source>
</evidence>
<dbReference type="SUPFAM" id="SSF50621">
    <property type="entry name" value="Alanine racemase C-terminal domain-like"/>
    <property type="match status" value="1"/>
</dbReference>
<dbReference type="Gene3D" id="3.20.20.10">
    <property type="entry name" value="Alanine racemase"/>
    <property type="match status" value="1"/>
</dbReference>
<dbReference type="GO" id="GO:0008836">
    <property type="term" value="F:diaminopimelate decarboxylase activity"/>
    <property type="evidence" value="ECO:0007669"/>
    <property type="project" value="UniProtKB-EC"/>
</dbReference>
<evidence type="ECO:0000256" key="7">
    <source>
        <dbReference type="ARBA" id="ARBA00050464"/>
    </source>
</evidence>
<evidence type="ECO:0000256" key="2">
    <source>
        <dbReference type="ARBA" id="ARBA00022605"/>
    </source>
</evidence>
<dbReference type="PANTHER" id="PTHR43727">
    <property type="entry name" value="DIAMINOPIMELATE DECARBOXYLASE"/>
    <property type="match status" value="1"/>
</dbReference>
<keyword evidence="6 13" id="KW-0456">Lyase</keyword>
<keyword evidence="2" id="KW-0028">Amino-acid biosynthesis</keyword>
<keyword evidence="5" id="KW-0457">Lysine biosynthesis</keyword>
<dbReference type="PROSITE" id="PS00878">
    <property type="entry name" value="ODR_DC_2_1"/>
    <property type="match status" value="1"/>
</dbReference>
<dbReference type="AlphaFoldDB" id="A0A3B1AXZ3"/>
<dbReference type="PRINTS" id="PR01179">
    <property type="entry name" value="ODADCRBXLASE"/>
</dbReference>
<dbReference type="PRINTS" id="PR01181">
    <property type="entry name" value="DAPDCRBXLASE"/>
</dbReference>
<evidence type="ECO:0000256" key="1">
    <source>
        <dbReference type="ARBA" id="ARBA00001933"/>
    </source>
</evidence>
<dbReference type="CDD" id="cd06828">
    <property type="entry name" value="PLPDE_III_DapDC"/>
    <property type="match status" value="1"/>
</dbReference>
<dbReference type="InterPro" id="IPR029066">
    <property type="entry name" value="PLP-binding_barrel"/>
</dbReference>
<dbReference type="Pfam" id="PF00278">
    <property type="entry name" value="Orn_DAP_Arg_deC"/>
    <property type="match status" value="1"/>
</dbReference>
<evidence type="ECO:0000259" key="11">
    <source>
        <dbReference type="Pfam" id="PF00278"/>
    </source>
</evidence>
<comment type="cofactor">
    <cofactor evidence="1">
        <name>pyridoxal 5'-phosphate</name>
        <dbReference type="ChEBI" id="CHEBI:597326"/>
    </cofactor>
</comment>
<evidence type="ECO:0000313" key="13">
    <source>
        <dbReference type="EMBL" id="VAW97676.1"/>
    </source>
</evidence>
<protein>
    <recommendedName>
        <fullName evidence="10">diaminopimelate decarboxylase</fullName>
        <ecNumber evidence="10">4.1.1.20</ecNumber>
    </recommendedName>
</protein>
<comment type="pathway">
    <text evidence="8">Amino-acid biosynthesis; L-lysine biosynthesis via DAP pathway; L-lysine from DL-2,6-diaminopimelate: step 1/1.</text>
</comment>
<dbReference type="InterPro" id="IPR022644">
    <property type="entry name" value="De-COase2_N"/>
</dbReference>
<sequence>MDHFEYQNNELFAEQVSVQTIADQFGTPCYVYSRATFERHWRAFDSALAQTPHLICYAVKANSNIGVLNILARLGSGFDIVSVGELERVLKAGGDPAKVVFSGVAKRPDEIQRALEVGIHCFNVESESELYRINEVAKQLDVQAPISLRVNPDVDAQTHPYIATGLKENKFGITIEDAIATYKIAAGLSNIEIRGIDCHIGSQLTSITPFVDALTRVLALLEKLKAEGIEVQHIDIGGGLGIRYQDETPPAPDEYAKALNKLLADYNYSVIMEPGRAIAGNAGILVTRVEHLKHNSDRHFAIIDAAMNDLMRPALYGAWQAIVPVKPHKNAQTHKYDVVGPICETGDFLGKQRELNLLEGDLLAIRSAGAYGFTMSSNYNSRTRAAEVMVDGDSVHLVRKRERIEDLFADEKVLP</sequence>
<evidence type="ECO:0000256" key="3">
    <source>
        <dbReference type="ARBA" id="ARBA00022793"/>
    </source>
</evidence>
<dbReference type="FunFam" id="2.40.37.10:FF:000003">
    <property type="entry name" value="Diaminopimelate decarboxylase"/>
    <property type="match status" value="1"/>
</dbReference>
<feature type="domain" description="Orn/DAP/Arg decarboxylase 2 N-terminal" evidence="12">
    <location>
        <begin position="35"/>
        <end position="279"/>
    </location>
</feature>
<dbReference type="InterPro" id="IPR000183">
    <property type="entry name" value="Orn/DAP/Arg_de-COase"/>
</dbReference>
<accession>A0A3B1AXZ3</accession>
<gene>
    <name evidence="13" type="ORF">MNBD_GAMMA21-2177</name>
</gene>
<evidence type="ECO:0000256" key="9">
    <source>
        <dbReference type="ARBA" id="ARBA00060983"/>
    </source>
</evidence>
<reference evidence="13" key="1">
    <citation type="submission" date="2018-06" db="EMBL/GenBank/DDBJ databases">
        <authorList>
            <person name="Zhirakovskaya E."/>
        </authorList>
    </citation>
    <scope>NUCLEOTIDE SEQUENCE</scope>
</reference>
<dbReference type="FunFam" id="3.20.20.10:FF:000003">
    <property type="entry name" value="Diaminopimelate decarboxylase"/>
    <property type="match status" value="1"/>
</dbReference>
<evidence type="ECO:0000256" key="4">
    <source>
        <dbReference type="ARBA" id="ARBA00022898"/>
    </source>
</evidence>
<comment type="similarity">
    <text evidence="9">Belongs to the Orn/Lys/Arg decarboxylase class-II family. LysA subfamily.</text>
</comment>
<dbReference type="Pfam" id="PF02784">
    <property type="entry name" value="Orn_Arg_deC_N"/>
    <property type="match status" value="1"/>
</dbReference>
<evidence type="ECO:0000256" key="8">
    <source>
        <dbReference type="ARBA" id="ARBA00060643"/>
    </source>
</evidence>
<dbReference type="InterPro" id="IPR009006">
    <property type="entry name" value="Ala_racemase/Decarboxylase_C"/>
</dbReference>
<dbReference type="NCBIfam" id="TIGR01048">
    <property type="entry name" value="lysA"/>
    <property type="match status" value="1"/>
</dbReference>
<organism evidence="13">
    <name type="scientific">hydrothermal vent metagenome</name>
    <dbReference type="NCBI Taxonomy" id="652676"/>
    <lineage>
        <taxon>unclassified sequences</taxon>
        <taxon>metagenomes</taxon>
        <taxon>ecological metagenomes</taxon>
    </lineage>
</organism>
<dbReference type="InterPro" id="IPR002986">
    <property type="entry name" value="DAP_deCOOHase_LysA"/>
</dbReference>
<dbReference type="GO" id="GO:0009089">
    <property type="term" value="P:lysine biosynthetic process via diaminopimelate"/>
    <property type="evidence" value="ECO:0007669"/>
    <property type="project" value="InterPro"/>
</dbReference>
<dbReference type="PROSITE" id="PS00879">
    <property type="entry name" value="ODR_DC_2_2"/>
    <property type="match status" value="1"/>
</dbReference>
<proteinExistence type="inferred from homology"/>
<keyword evidence="4" id="KW-0663">Pyridoxal phosphate</keyword>
<dbReference type="SUPFAM" id="SSF51419">
    <property type="entry name" value="PLP-binding barrel"/>
    <property type="match status" value="1"/>
</dbReference>
<dbReference type="InterPro" id="IPR022643">
    <property type="entry name" value="De-COase2_C"/>
</dbReference>
<dbReference type="Gene3D" id="2.40.37.10">
    <property type="entry name" value="Lyase, Ornithine Decarboxylase, Chain A, domain 1"/>
    <property type="match status" value="1"/>
</dbReference>
<dbReference type="PANTHER" id="PTHR43727:SF2">
    <property type="entry name" value="GROUP IV DECARBOXYLASE"/>
    <property type="match status" value="1"/>
</dbReference>
<feature type="domain" description="Orn/DAP/Arg decarboxylase 2 C-terminal" evidence="11">
    <location>
        <begin position="29"/>
        <end position="369"/>
    </location>
</feature>